<organism evidence="1 2">
    <name type="scientific">Plastoroseomonas hellenica</name>
    <dbReference type="NCBI Taxonomy" id="2687306"/>
    <lineage>
        <taxon>Bacteria</taxon>
        <taxon>Pseudomonadati</taxon>
        <taxon>Pseudomonadota</taxon>
        <taxon>Alphaproteobacteria</taxon>
        <taxon>Acetobacterales</taxon>
        <taxon>Acetobacteraceae</taxon>
        <taxon>Plastoroseomonas</taxon>
    </lineage>
</organism>
<evidence type="ECO:0000313" key="2">
    <source>
        <dbReference type="Proteomes" id="UP001196870"/>
    </source>
</evidence>
<accession>A0ABS5F6V7</accession>
<reference evidence="2" key="1">
    <citation type="journal article" date="2021" name="Syst. Appl. Microbiol.">
        <title>Roseomonas hellenica sp. nov., isolated from roots of wild-growing Alkanna tinctoria.</title>
        <authorList>
            <person name="Rat A."/>
            <person name="Naranjo H.D."/>
            <person name="Lebbe L."/>
            <person name="Cnockaert M."/>
            <person name="Krigas N."/>
            <person name="Grigoriadou K."/>
            <person name="Maloupa E."/>
            <person name="Willems A."/>
        </authorList>
    </citation>
    <scope>NUCLEOTIDE SEQUENCE [LARGE SCALE GENOMIC DNA]</scope>
    <source>
        <strain evidence="2">LMG 31523</strain>
    </source>
</reference>
<proteinExistence type="predicted"/>
<dbReference type="EMBL" id="JAAGBB010000053">
    <property type="protein sequence ID" value="MBR0668293.1"/>
    <property type="molecule type" value="Genomic_DNA"/>
</dbReference>
<sequence length="48" mass="5224">MFRNPIALILVVLLGLLVAGALVIGAFPPSADPRPVERVLPNDRFQTR</sequence>
<protein>
    <submittedName>
        <fullName evidence="1">Uncharacterized protein</fullName>
    </submittedName>
</protein>
<keyword evidence="2" id="KW-1185">Reference proteome</keyword>
<dbReference type="Proteomes" id="UP001196870">
    <property type="component" value="Unassembled WGS sequence"/>
</dbReference>
<dbReference type="RefSeq" id="WP_211856070.1">
    <property type="nucleotide sequence ID" value="NZ_JAAGBB010000053.1"/>
</dbReference>
<comment type="caution">
    <text evidence="1">The sequence shown here is derived from an EMBL/GenBank/DDBJ whole genome shotgun (WGS) entry which is preliminary data.</text>
</comment>
<name>A0ABS5F6V7_9PROT</name>
<gene>
    <name evidence="1" type="ORF">GXW71_28330</name>
</gene>
<evidence type="ECO:0000313" key="1">
    <source>
        <dbReference type="EMBL" id="MBR0668293.1"/>
    </source>
</evidence>